<feature type="chain" id="PRO_5039325716" description="Ig-like domain-containing protein" evidence="5">
    <location>
        <begin position="19"/>
        <end position="352"/>
    </location>
</feature>
<sequence length="352" mass="39780">MKNLHTFILCFITVRTLATKTVTAYTGGGIILKCRYEDKLKHKTKSFCKMETEQSCMDQIKTEAHKEWTHKDRFSIQDTRRAEYFSVMIRELTVEDTGTYRCVLNSDETSIYTVIRLNVIEDLSYDRAISKTVLVGGDMTIRCRYPNSYRSEPKFFCRMLQNGVCTYKTSLKKGRNAVEEGKISQHDDQAKQVFTVSIKHMSKRDSGKYWCGVEAAEESEPGYKVYITHIDVMVTEPHLTASQRPSSLLSTSTYLLPKNSNKTSTTHPSPTSLLTGFISVSVILAVLLVFLISFLTLTSVRSTSPILPVPRTIHEVPSAGTRRISNQLFSTVQLPTIPIDSSHAVYANTQGW</sequence>
<dbReference type="OrthoDB" id="8959642at2759"/>
<dbReference type="EMBL" id="JAHKSW010000026">
    <property type="protein sequence ID" value="KAG7316161.1"/>
    <property type="molecule type" value="Genomic_DNA"/>
</dbReference>
<evidence type="ECO:0000256" key="4">
    <source>
        <dbReference type="SAM" id="Phobius"/>
    </source>
</evidence>
<feature type="domain" description="Ig-like" evidence="6">
    <location>
        <begin position="12"/>
        <end position="112"/>
    </location>
</feature>
<evidence type="ECO:0000256" key="1">
    <source>
        <dbReference type="ARBA" id="ARBA00004370"/>
    </source>
</evidence>
<protein>
    <recommendedName>
        <fullName evidence="6">Ig-like domain-containing protein</fullName>
    </recommendedName>
</protein>
<dbReference type="GO" id="GO:0005886">
    <property type="term" value="C:plasma membrane"/>
    <property type="evidence" value="ECO:0007669"/>
    <property type="project" value="TreeGrafter"/>
</dbReference>
<dbReference type="PROSITE" id="PS50835">
    <property type="entry name" value="IG_LIKE"/>
    <property type="match status" value="1"/>
</dbReference>
<keyword evidence="4" id="KW-1133">Transmembrane helix</keyword>
<organism evidence="7 8">
    <name type="scientific">Hemibagrus wyckioides</name>
    <dbReference type="NCBI Taxonomy" id="337641"/>
    <lineage>
        <taxon>Eukaryota</taxon>
        <taxon>Metazoa</taxon>
        <taxon>Chordata</taxon>
        <taxon>Craniata</taxon>
        <taxon>Vertebrata</taxon>
        <taxon>Euteleostomi</taxon>
        <taxon>Actinopterygii</taxon>
        <taxon>Neopterygii</taxon>
        <taxon>Teleostei</taxon>
        <taxon>Ostariophysi</taxon>
        <taxon>Siluriformes</taxon>
        <taxon>Bagridae</taxon>
        <taxon>Hemibagrus</taxon>
    </lineage>
</organism>
<dbReference type="PANTHER" id="PTHR11860">
    <property type="entry name" value="POLYMERIC-IMMUNOGLOBULIN RECEPTOR"/>
    <property type="match status" value="1"/>
</dbReference>
<evidence type="ECO:0000256" key="2">
    <source>
        <dbReference type="ARBA" id="ARBA00022692"/>
    </source>
</evidence>
<comment type="caution">
    <text evidence="7">The sequence shown here is derived from an EMBL/GenBank/DDBJ whole genome shotgun (WGS) entry which is preliminary data.</text>
</comment>
<keyword evidence="2 4" id="KW-0812">Transmembrane</keyword>
<dbReference type="InterPro" id="IPR013106">
    <property type="entry name" value="Ig_V-set"/>
</dbReference>
<comment type="subcellular location">
    <subcellularLocation>
        <location evidence="1">Membrane</location>
    </subcellularLocation>
</comment>
<dbReference type="InterPro" id="IPR050671">
    <property type="entry name" value="CD300_family_receptors"/>
</dbReference>
<dbReference type="InterPro" id="IPR007110">
    <property type="entry name" value="Ig-like_dom"/>
</dbReference>
<keyword evidence="8" id="KW-1185">Reference proteome</keyword>
<dbReference type="PANTHER" id="PTHR11860:SF87">
    <property type="entry name" value="CMRF35-LIKE MOLECULE 8"/>
    <property type="match status" value="1"/>
</dbReference>
<proteinExistence type="predicted"/>
<feature type="transmembrane region" description="Helical" evidence="4">
    <location>
        <begin position="273"/>
        <end position="297"/>
    </location>
</feature>
<dbReference type="SMART" id="SM00409">
    <property type="entry name" value="IG"/>
    <property type="match status" value="2"/>
</dbReference>
<dbReference type="InterPro" id="IPR036179">
    <property type="entry name" value="Ig-like_dom_sf"/>
</dbReference>
<gene>
    <name evidence="7" type="ORF">KOW79_021027</name>
</gene>
<keyword evidence="3 4" id="KW-0472">Membrane</keyword>
<evidence type="ECO:0000256" key="3">
    <source>
        <dbReference type="ARBA" id="ARBA00023136"/>
    </source>
</evidence>
<name>A0A9D3S9B5_9TELE</name>
<feature type="signal peptide" evidence="5">
    <location>
        <begin position="1"/>
        <end position="18"/>
    </location>
</feature>
<dbReference type="SUPFAM" id="SSF48726">
    <property type="entry name" value="Immunoglobulin"/>
    <property type="match status" value="2"/>
</dbReference>
<dbReference type="Pfam" id="PF07686">
    <property type="entry name" value="V-set"/>
    <property type="match status" value="2"/>
</dbReference>
<accession>A0A9D3S9B5</accession>
<evidence type="ECO:0000256" key="5">
    <source>
        <dbReference type="SAM" id="SignalP"/>
    </source>
</evidence>
<dbReference type="AlphaFoldDB" id="A0A9D3S9B5"/>
<dbReference type="InterPro" id="IPR013783">
    <property type="entry name" value="Ig-like_fold"/>
</dbReference>
<reference evidence="7 8" key="1">
    <citation type="submission" date="2021-06" db="EMBL/GenBank/DDBJ databases">
        <title>Chromosome-level genome assembly of the red-tail catfish (Hemibagrus wyckioides).</title>
        <authorList>
            <person name="Shao F."/>
        </authorList>
    </citation>
    <scope>NUCLEOTIDE SEQUENCE [LARGE SCALE GENOMIC DNA]</scope>
    <source>
        <strain evidence="7">EC202008001</strain>
        <tissue evidence="7">Blood</tissue>
    </source>
</reference>
<dbReference type="InterPro" id="IPR003599">
    <property type="entry name" value="Ig_sub"/>
</dbReference>
<dbReference type="GO" id="GO:0004888">
    <property type="term" value="F:transmembrane signaling receptor activity"/>
    <property type="evidence" value="ECO:0007669"/>
    <property type="project" value="TreeGrafter"/>
</dbReference>
<keyword evidence="5" id="KW-0732">Signal</keyword>
<dbReference type="Gene3D" id="2.60.40.10">
    <property type="entry name" value="Immunoglobulins"/>
    <property type="match status" value="2"/>
</dbReference>
<evidence type="ECO:0000313" key="7">
    <source>
        <dbReference type="EMBL" id="KAG7316161.1"/>
    </source>
</evidence>
<evidence type="ECO:0000313" key="8">
    <source>
        <dbReference type="Proteomes" id="UP000824219"/>
    </source>
</evidence>
<dbReference type="Proteomes" id="UP000824219">
    <property type="component" value="Linkage Group LG26"/>
</dbReference>
<evidence type="ECO:0000259" key="6">
    <source>
        <dbReference type="PROSITE" id="PS50835"/>
    </source>
</evidence>